<evidence type="ECO:0000313" key="3">
    <source>
        <dbReference type="Proteomes" id="UP001151760"/>
    </source>
</evidence>
<reference evidence="1" key="1">
    <citation type="journal article" date="2022" name="Int. J. Mol. Sci.">
        <title>Draft Genome of Tanacetum Coccineum: Genomic Comparison of Closely Related Tanacetum-Family Plants.</title>
        <authorList>
            <person name="Yamashiro T."/>
            <person name="Shiraishi A."/>
            <person name="Nakayama K."/>
            <person name="Satake H."/>
        </authorList>
    </citation>
    <scope>NUCLEOTIDE SEQUENCE</scope>
</reference>
<comment type="caution">
    <text evidence="1">The sequence shown here is derived from an EMBL/GenBank/DDBJ whole genome shotgun (WGS) entry which is preliminary data.</text>
</comment>
<sequence>MAKLNETCSAVILNKLPRKLGDPGRFLIPCEFSGLDTCKCAGRSRASNNPMPYPCGKDLSLSNLSMLNPQHDMTLEASAGTDQQKYGVTPHVSLHRVSSTNKWASQVTNRGLKRILEKETIGENRACLVVDKLYDAYGPSAQLTKRPSGVLLNKAVYERHAHLPESKSLSTKPIGP</sequence>
<gene>
    <name evidence="1" type="ORF">Tco_0704599</name>
    <name evidence="2" type="ORF">Tco_0874984</name>
</gene>
<dbReference type="EMBL" id="BQNB010010029">
    <property type="protein sequence ID" value="GJS71758.1"/>
    <property type="molecule type" value="Genomic_DNA"/>
</dbReference>
<dbReference type="EMBL" id="BQNB010013462">
    <property type="protein sequence ID" value="GJT16278.1"/>
    <property type="molecule type" value="Genomic_DNA"/>
</dbReference>
<evidence type="ECO:0000313" key="1">
    <source>
        <dbReference type="EMBL" id="GJS71758.1"/>
    </source>
</evidence>
<reference evidence="1" key="2">
    <citation type="submission" date="2022-01" db="EMBL/GenBank/DDBJ databases">
        <authorList>
            <person name="Yamashiro T."/>
            <person name="Shiraishi A."/>
            <person name="Satake H."/>
            <person name="Nakayama K."/>
        </authorList>
    </citation>
    <scope>NUCLEOTIDE SEQUENCE</scope>
</reference>
<accession>A0ABQ4Y291</accession>
<keyword evidence="3" id="KW-1185">Reference proteome</keyword>
<organism evidence="1 3">
    <name type="scientific">Tanacetum coccineum</name>
    <dbReference type="NCBI Taxonomy" id="301880"/>
    <lineage>
        <taxon>Eukaryota</taxon>
        <taxon>Viridiplantae</taxon>
        <taxon>Streptophyta</taxon>
        <taxon>Embryophyta</taxon>
        <taxon>Tracheophyta</taxon>
        <taxon>Spermatophyta</taxon>
        <taxon>Magnoliopsida</taxon>
        <taxon>eudicotyledons</taxon>
        <taxon>Gunneridae</taxon>
        <taxon>Pentapetalae</taxon>
        <taxon>asterids</taxon>
        <taxon>campanulids</taxon>
        <taxon>Asterales</taxon>
        <taxon>Asteraceae</taxon>
        <taxon>Asteroideae</taxon>
        <taxon>Anthemideae</taxon>
        <taxon>Anthemidinae</taxon>
        <taxon>Tanacetum</taxon>
    </lineage>
</organism>
<evidence type="ECO:0000313" key="2">
    <source>
        <dbReference type="EMBL" id="GJT16278.1"/>
    </source>
</evidence>
<protein>
    <submittedName>
        <fullName evidence="1">Uncharacterized protein</fullName>
    </submittedName>
</protein>
<proteinExistence type="predicted"/>
<dbReference type="Proteomes" id="UP001151760">
    <property type="component" value="Unassembled WGS sequence"/>
</dbReference>
<name>A0ABQ4Y291_9ASTR</name>